<evidence type="ECO:0000313" key="1">
    <source>
        <dbReference type="EMBL" id="PJJ68147.1"/>
    </source>
</evidence>
<dbReference type="Proteomes" id="UP000228740">
    <property type="component" value="Unassembled WGS sequence"/>
</dbReference>
<keyword evidence="2" id="KW-1185">Reference proteome</keyword>
<organism evidence="1 2">
    <name type="scientific">Chryseobacterium geocarposphaerae</name>
    <dbReference type="NCBI Taxonomy" id="1416776"/>
    <lineage>
        <taxon>Bacteria</taxon>
        <taxon>Pseudomonadati</taxon>
        <taxon>Bacteroidota</taxon>
        <taxon>Flavobacteriia</taxon>
        <taxon>Flavobacteriales</taxon>
        <taxon>Weeksellaceae</taxon>
        <taxon>Chryseobacterium group</taxon>
        <taxon>Chryseobacterium</taxon>
    </lineage>
</organism>
<name>A0A2M9CBF3_9FLAO</name>
<dbReference type="EMBL" id="PGFD01000001">
    <property type="protein sequence ID" value="PJJ68147.1"/>
    <property type="molecule type" value="Genomic_DNA"/>
</dbReference>
<protein>
    <submittedName>
        <fullName evidence="1">Uncharacterized protein</fullName>
    </submittedName>
</protein>
<reference evidence="1 2" key="1">
    <citation type="submission" date="2017-11" db="EMBL/GenBank/DDBJ databases">
        <title>Genomic Encyclopedia of Archaeal and Bacterial Type Strains, Phase II (KMG-II): From Individual Species to Whole Genera.</title>
        <authorList>
            <person name="Goeker M."/>
        </authorList>
    </citation>
    <scope>NUCLEOTIDE SEQUENCE [LARGE SCALE GENOMIC DNA]</scope>
    <source>
        <strain evidence="1 2">DSM 27617</strain>
    </source>
</reference>
<evidence type="ECO:0000313" key="2">
    <source>
        <dbReference type="Proteomes" id="UP000228740"/>
    </source>
</evidence>
<proteinExistence type="predicted"/>
<sequence>MWLFSSIPDEEMDIITIPPYDYSQFFDENVIKRLEYFEFLFNDESKKV</sequence>
<accession>A0A2M9CBF3</accession>
<gene>
    <name evidence="1" type="ORF">CLV73_2182</name>
</gene>
<dbReference type="AlphaFoldDB" id="A0A2M9CBF3"/>
<comment type="caution">
    <text evidence="1">The sequence shown here is derived from an EMBL/GenBank/DDBJ whole genome shotgun (WGS) entry which is preliminary data.</text>
</comment>